<dbReference type="InterPro" id="IPR048289">
    <property type="entry name" value="RRM2_NsCP33-like"/>
</dbReference>
<dbReference type="CDD" id="cd21608">
    <property type="entry name" value="RRM2_NsCP33_like"/>
    <property type="match status" value="1"/>
</dbReference>
<evidence type="ECO:0000313" key="4">
    <source>
        <dbReference type="EMBL" id="KAJ7039776.1"/>
    </source>
</evidence>
<gene>
    <name evidence="4" type="ORF">C8F04DRAFT_1254591</name>
</gene>
<keyword evidence="1 2" id="KW-0694">RNA-binding</keyword>
<name>A0AAD6T6C5_9AGAR</name>
<dbReference type="Gene3D" id="3.30.70.330">
    <property type="match status" value="1"/>
</dbReference>
<evidence type="ECO:0000313" key="5">
    <source>
        <dbReference type="Proteomes" id="UP001218188"/>
    </source>
</evidence>
<sequence length="124" mass="13316">MSKLYVGNLSWGTTDHLLRSTFAQFGQVTDTIVMRDRDTGRARGFGFVTYSSPQEADVAIRKMNDQDLDGRRLKVNRASGQGGGGGYSNNHNNRYSGSASAAAGDGFNGFTCANGPSEDTTMSY</sequence>
<dbReference type="AlphaFoldDB" id="A0AAD6T6C5"/>
<keyword evidence="5" id="KW-1185">Reference proteome</keyword>
<evidence type="ECO:0000256" key="1">
    <source>
        <dbReference type="ARBA" id="ARBA00022884"/>
    </source>
</evidence>
<dbReference type="PANTHER" id="PTHR48027">
    <property type="entry name" value="HETEROGENEOUS NUCLEAR RIBONUCLEOPROTEIN 87F-RELATED"/>
    <property type="match status" value="1"/>
</dbReference>
<comment type="caution">
    <text evidence="4">The sequence shown here is derived from an EMBL/GenBank/DDBJ whole genome shotgun (WGS) entry which is preliminary data.</text>
</comment>
<proteinExistence type="predicted"/>
<dbReference type="SUPFAM" id="SSF54928">
    <property type="entry name" value="RNA-binding domain, RBD"/>
    <property type="match status" value="1"/>
</dbReference>
<dbReference type="Pfam" id="PF00076">
    <property type="entry name" value="RRM_1"/>
    <property type="match status" value="1"/>
</dbReference>
<dbReference type="GO" id="GO:0003723">
    <property type="term" value="F:RNA binding"/>
    <property type="evidence" value="ECO:0007669"/>
    <property type="project" value="UniProtKB-UniRule"/>
</dbReference>
<dbReference type="Proteomes" id="UP001218188">
    <property type="component" value="Unassembled WGS sequence"/>
</dbReference>
<reference evidence="4" key="1">
    <citation type="submission" date="2023-03" db="EMBL/GenBank/DDBJ databases">
        <title>Massive genome expansion in bonnet fungi (Mycena s.s.) driven by repeated elements and novel gene families across ecological guilds.</title>
        <authorList>
            <consortium name="Lawrence Berkeley National Laboratory"/>
            <person name="Harder C.B."/>
            <person name="Miyauchi S."/>
            <person name="Viragh M."/>
            <person name="Kuo A."/>
            <person name="Thoen E."/>
            <person name="Andreopoulos B."/>
            <person name="Lu D."/>
            <person name="Skrede I."/>
            <person name="Drula E."/>
            <person name="Henrissat B."/>
            <person name="Morin E."/>
            <person name="Kohler A."/>
            <person name="Barry K."/>
            <person name="LaButti K."/>
            <person name="Morin E."/>
            <person name="Salamov A."/>
            <person name="Lipzen A."/>
            <person name="Mereny Z."/>
            <person name="Hegedus B."/>
            <person name="Baldrian P."/>
            <person name="Stursova M."/>
            <person name="Weitz H."/>
            <person name="Taylor A."/>
            <person name="Grigoriev I.V."/>
            <person name="Nagy L.G."/>
            <person name="Martin F."/>
            <person name="Kauserud H."/>
        </authorList>
    </citation>
    <scope>NUCLEOTIDE SEQUENCE</scope>
    <source>
        <strain evidence="4">CBHHK200</strain>
    </source>
</reference>
<dbReference type="InterPro" id="IPR035979">
    <property type="entry name" value="RBD_domain_sf"/>
</dbReference>
<feature type="domain" description="RRM" evidence="3">
    <location>
        <begin position="2"/>
        <end position="80"/>
    </location>
</feature>
<dbReference type="InterPro" id="IPR000504">
    <property type="entry name" value="RRM_dom"/>
</dbReference>
<dbReference type="PROSITE" id="PS50102">
    <property type="entry name" value="RRM"/>
    <property type="match status" value="1"/>
</dbReference>
<dbReference type="InterPro" id="IPR012677">
    <property type="entry name" value="Nucleotide-bd_a/b_plait_sf"/>
</dbReference>
<accession>A0AAD6T6C5</accession>
<evidence type="ECO:0000256" key="2">
    <source>
        <dbReference type="PROSITE-ProRule" id="PRU00176"/>
    </source>
</evidence>
<dbReference type="SMART" id="SM00360">
    <property type="entry name" value="RRM"/>
    <property type="match status" value="1"/>
</dbReference>
<evidence type="ECO:0000259" key="3">
    <source>
        <dbReference type="PROSITE" id="PS50102"/>
    </source>
</evidence>
<organism evidence="4 5">
    <name type="scientific">Mycena alexandri</name>
    <dbReference type="NCBI Taxonomy" id="1745969"/>
    <lineage>
        <taxon>Eukaryota</taxon>
        <taxon>Fungi</taxon>
        <taxon>Dikarya</taxon>
        <taxon>Basidiomycota</taxon>
        <taxon>Agaricomycotina</taxon>
        <taxon>Agaricomycetes</taxon>
        <taxon>Agaricomycetidae</taxon>
        <taxon>Agaricales</taxon>
        <taxon>Marasmiineae</taxon>
        <taxon>Mycenaceae</taxon>
        <taxon>Mycena</taxon>
    </lineage>
</organism>
<dbReference type="EMBL" id="JARJCM010000025">
    <property type="protein sequence ID" value="KAJ7039776.1"/>
    <property type="molecule type" value="Genomic_DNA"/>
</dbReference>
<protein>
    <recommendedName>
        <fullName evidence="3">RRM domain-containing protein</fullName>
    </recommendedName>
</protein>
<dbReference type="InterPro" id="IPR052462">
    <property type="entry name" value="SLIRP/GR-RBP-like"/>
</dbReference>